<reference evidence="1 2" key="4">
    <citation type="journal article" date="2010" name="Environ. Microbiol.">
        <title>The bacterial genus Collimonas: mycophagy, weathering and other adaptive solutions to life in oligotrophic soil environments.</title>
        <authorList>
            <person name="Leveau J.H."/>
            <person name="Uroz S."/>
            <person name="de Boer W."/>
        </authorList>
    </citation>
    <scope>NUCLEOTIDE SEQUENCE [LARGE SCALE GENOMIC DNA]</scope>
    <source>
        <strain evidence="1 2">Ter331</strain>
    </source>
</reference>
<organism evidence="1 2">
    <name type="scientific">Collimonas fungivorans (strain Ter331)</name>
    <dbReference type="NCBI Taxonomy" id="1005048"/>
    <lineage>
        <taxon>Bacteria</taxon>
        <taxon>Pseudomonadati</taxon>
        <taxon>Pseudomonadota</taxon>
        <taxon>Betaproteobacteria</taxon>
        <taxon>Burkholderiales</taxon>
        <taxon>Oxalobacteraceae</taxon>
        <taxon>Collimonas</taxon>
    </lineage>
</organism>
<reference evidence="1 2" key="1">
    <citation type="journal article" date="2004" name="Environ. Microbiol.">
        <title>Phylogeny-function analysis of (meta)genomic libraries: screening for expression of ribosomal RNA genes by large-insert library fluorescent in situ hybridization (LIL-FISH).</title>
        <authorList>
            <person name="Leveau J.H."/>
            <person name="Gerards S."/>
            <person name="de Boer W."/>
            <person name="van Veen J.A."/>
        </authorList>
    </citation>
    <scope>NUCLEOTIDE SEQUENCE [LARGE SCALE GENOMIC DNA]</scope>
    <source>
        <strain evidence="1 2">Ter331</strain>
    </source>
</reference>
<proteinExistence type="predicted"/>
<dbReference type="KEGG" id="cfu:CFU_0139"/>
<dbReference type="HOGENOM" id="CLU_684594_0_0_4"/>
<evidence type="ECO:0000313" key="1">
    <source>
        <dbReference type="EMBL" id="AEK59977.1"/>
    </source>
</evidence>
<protein>
    <submittedName>
        <fullName evidence="1">Uncharacterized protein</fullName>
    </submittedName>
</protein>
<evidence type="ECO:0000313" key="2">
    <source>
        <dbReference type="Proteomes" id="UP000008392"/>
    </source>
</evidence>
<sequence>MCQCASFACLLAHLLGQCQQGLLAVPEGIDRQRAVLDVALAVKADLAGDAGILDLAKRRQIFLGVDRIGLLHGFCDDHHGVVGIRRVLDDVGIVFFLVSSLESIQRRRVFNPARDRAINLVVDQALAGQARQGAGADGIAAHEVGGDAKLPHLAQHGAGAGVDAAEENQVRLLGLDRGQDGAEIGRPVAGVLGRHHFDAVGLGVFQEFRGQPLAIGSAVVNHRDLFCMQGFCRIAAHRGAKLGIVGHHAEGGVESLFGIFGAGGGRRDLRDAGVEINLRCRNRGARLQMPDYPRHFGVDQFLGDAGGLFRIAGVVFSLQYELDLLAADDQVPGVQIVDRHACAVFIVLADMRHRTGNRADVRNLHDLLLGLRGSAEGQGDGGGQQGCFGMILHVFSPGFEFG</sequence>
<dbReference type="STRING" id="1005048.CFU_0139"/>
<dbReference type="AlphaFoldDB" id="G0AG86"/>
<dbReference type="EMBL" id="CP002745">
    <property type="protein sequence ID" value="AEK59977.1"/>
    <property type="molecule type" value="Genomic_DNA"/>
</dbReference>
<gene>
    <name evidence="1" type="ordered locus">CFU_0139</name>
</gene>
<dbReference type="Proteomes" id="UP000008392">
    <property type="component" value="Chromosome"/>
</dbReference>
<keyword evidence="2" id="KW-1185">Reference proteome</keyword>
<reference evidence="1 2" key="5">
    <citation type="journal article" date="2011" name="ISME J.">
        <title>Dual transcriptional profiling of a bacterial/fungal confrontation: Collimonas fungivorans versus Aspergillus niger.</title>
        <authorList>
            <person name="Mela F."/>
            <person name="Fritsche K."/>
            <person name="de Boer W."/>
            <person name="van Veen J.A."/>
            <person name="de Graaff L.H."/>
            <person name="van den Berg M."/>
            <person name="Leveau J.H."/>
        </authorList>
    </citation>
    <scope>NUCLEOTIDE SEQUENCE [LARGE SCALE GENOMIC DNA]</scope>
    <source>
        <strain evidence="1 2">Ter331</strain>
    </source>
</reference>
<reference evidence="1 2" key="2">
    <citation type="journal article" date="2006" name="J. Microbiol. Methods">
        <title>Genomic flank-sequencing of plasposon insertion sites for rapid identification of functional genes.</title>
        <authorList>
            <person name="Leveau J.H."/>
            <person name="Gerards S."/>
            <person name="Fritsche K."/>
            <person name="Zondag G."/>
            <person name="van Veen J.A."/>
        </authorList>
    </citation>
    <scope>NUCLEOTIDE SEQUENCE [LARGE SCALE GENOMIC DNA]</scope>
    <source>
        <strain evidence="1 2">Ter331</strain>
    </source>
</reference>
<accession>G0AG86</accession>
<name>G0AG86_COLFT</name>
<reference evidence="2" key="6">
    <citation type="submission" date="2011-05" db="EMBL/GenBank/DDBJ databases">
        <title>Complete sequence of Collimonas fungivorans Ter331.</title>
        <authorList>
            <person name="Leveau J.H."/>
        </authorList>
    </citation>
    <scope>NUCLEOTIDE SEQUENCE [LARGE SCALE GENOMIC DNA]</scope>
    <source>
        <strain evidence="2">Ter331</strain>
    </source>
</reference>
<reference evidence="1 2" key="3">
    <citation type="journal article" date="2008" name="FEMS Microbiol. Ecol.">
        <title>Identification and characterization of genes underlying chitinolysis in Collimonas fungivorans Ter331.</title>
        <authorList>
            <person name="Fritsche K."/>
            <person name="de Boer W."/>
            <person name="Gerards S."/>
            <person name="van den Berg M."/>
            <person name="van Veen J.A."/>
            <person name="Leveau J.H."/>
        </authorList>
    </citation>
    <scope>NUCLEOTIDE SEQUENCE [LARGE SCALE GENOMIC DNA]</scope>
    <source>
        <strain evidence="1 2">Ter331</strain>
    </source>
</reference>